<comment type="caution">
    <text evidence="3">The sequence shown here is derived from an EMBL/GenBank/DDBJ whole genome shotgun (WGS) entry which is preliminary data.</text>
</comment>
<dbReference type="AlphaFoldDB" id="A0ABD0Q2Q1"/>
<feature type="region of interest" description="Disordered" evidence="1">
    <location>
        <begin position="25"/>
        <end position="49"/>
    </location>
</feature>
<feature type="signal peptide" evidence="2">
    <location>
        <begin position="1"/>
        <end position="20"/>
    </location>
</feature>
<proteinExistence type="predicted"/>
<reference evidence="3 4" key="1">
    <citation type="submission" date="2024-05" db="EMBL/GenBank/DDBJ databases">
        <title>Genome sequencing and assembly of Indian major carp, Cirrhinus mrigala (Hamilton, 1822).</title>
        <authorList>
            <person name="Mohindra V."/>
            <person name="Chowdhury L.M."/>
            <person name="Lal K."/>
            <person name="Jena J.K."/>
        </authorList>
    </citation>
    <scope>NUCLEOTIDE SEQUENCE [LARGE SCALE GENOMIC DNA]</scope>
    <source>
        <strain evidence="3">CM1030</strain>
        <tissue evidence="3">Blood</tissue>
    </source>
</reference>
<organism evidence="3 4">
    <name type="scientific">Cirrhinus mrigala</name>
    <name type="common">Mrigala</name>
    <dbReference type="NCBI Taxonomy" id="683832"/>
    <lineage>
        <taxon>Eukaryota</taxon>
        <taxon>Metazoa</taxon>
        <taxon>Chordata</taxon>
        <taxon>Craniata</taxon>
        <taxon>Vertebrata</taxon>
        <taxon>Euteleostomi</taxon>
        <taxon>Actinopterygii</taxon>
        <taxon>Neopterygii</taxon>
        <taxon>Teleostei</taxon>
        <taxon>Ostariophysi</taxon>
        <taxon>Cypriniformes</taxon>
        <taxon>Cyprinidae</taxon>
        <taxon>Labeoninae</taxon>
        <taxon>Labeonini</taxon>
        <taxon>Cirrhinus</taxon>
    </lineage>
</organism>
<dbReference type="Proteomes" id="UP001529510">
    <property type="component" value="Unassembled WGS sequence"/>
</dbReference>
<evidence type="ECO:0000313" key="4">
    <source>
        <dbReference type="Proteomes" id="UP001529510"/>
    </source>
</evidence>
<evidence type="ECO:0000256" key="1">
    <source>
        <dbReference type="SAM" id="MobiDB-lite"/>
    </source>
</evidence>
<keyword evidence="4" id="KW-1185">Reference proteome</keyword>
<gene>
    <name evidence="3" type="ORF">M9458_024528</name>
</gene>
<feature type="non-terminal residue" evidence="3">
    <location>
        <position position="78"/>
    </location>
</feature>
<name>A0ABD0Q2Q1_CIRMR</name>
<evidence type="ECO:0000256" key="2">
    <source>
        <dbReference type="SAM" id="SignalP"/>
    </source>
</evidence>
<feature type="chain" id="PRO_5044770722" evidence="2">
    <location>
        <begin position="21"/>
        <end position="78"/>
    </location>
</feature>
<dbReference type="EMBL" id="JAMKFB020000012">
    <property type="protein sequence ID" value="KAL0179086.1"/>
    <property type="molecule type" value="Genomic_DNA"/>
</dbReference>
<keyword evidence="2" id="KW-0732">Signal</keyword>
<evidence type="ECO:0000313" key="3">
    <source>
        <dbReference type="EMBL" id="KAL0179086.1"/>
    </source>
</evidence>
<sequence>MLRRNCLLLFLCFLFEQSFCAPFQSRPGQEWPHSQTGPSAAGRNGGSRGFQRVKRGWVWNQFFVLEEYMGSDPQYVGK</sequence>
<accession>A0ABD0Q2Q1</accession>
<protein>
    <submittedName>
        <fullName evidence="3">Uncharacterized protein</fullName>
    </submittedName>
</protein>